<feature type="region of interest" description="Disordered" evidence="8">
    <location>
        <begin position="1"/>
        <end position="104"/>
    </location>
</feature>
<comment type="catalytic activity">
    <reaction evidence="5">
        <text>a 3'-end uridylyl-uridine-RNA = a 3'-end 2',3'-cyclophospho-uridine-RNA + uridine</text>
        <dbReference type="Rhea" id="RHEA:46052"/>
        <dbReference type="Rhea" id="RHEA-COMP:17384"/>
        <dbReference type="Rhea" id="RHEA-COMP:17385"/>
        <dbReference type="ChEBI" id="CHEBI:16704"/>
        <dbReference type="ChEBI" id="CHEBI:85643"/>
        <dbReference type="ChEBI" id="CHEBI:85644"/>
    </reaction>
    <physiologicalReaction direction="left-to-right" evidence="5">
        <dbReference type="Rhea" id="RHEA:46053"/>
    </physiologicalReaction>
</comment>
<evidence type="ECO:0000256" key="4">
    <source>
        <dbReference type="ARBA" id="ARBA00023242"/>
    </source>
</evidence>
<keyword evidence="2" id="KW-0378">Hydrolase</keyword>
<evidence type="ECO:0000256" key="8">
    <source>
        <dbReference type="SAM" id="MobiDB-lite"/>
    </source>
</evidence>
<evidence type="ECO:0000313" key="9">
    <source>
        <dbReference type="EMBL" id="KAG7158466.1"/>
    </source>
</evidence>
<evidence type="ECO:0000256" key="7">
    <source>
        <dbReference type="ARBA" id="ARBA00030030"/>
    </source>
</evidence>
<dbReference type="Pfam" id="PF09749">
    <property type="entry name" value="HVSL"/>
    <property type="match status" value="1"/>
</dbReference>
<keyword evidence="1" id="KW-0540">Nuclease</keyword>
<dbReference type="InterPro" id="IPR009097">
    <property type="entry name" value="Cyclic_Pdiesterase"/>
</dbReference>
<evidence type="ECO:0000256" key="6">
    <source>
        <dbReference type="ARBA" id="ARBA00029543"/>
    </source>
</evidence>
<evidence type="ECO:0000256" key="1">
    <source>
        <dbReference type="ARBA" id="ARBA00022722"/>
    </source>
</evidence>
<evidence type="ECO:0000256" key="2">
    <source>
        <dbReference type="ARBA" id="ARBA00022801"/>
    </source>
</evidence>
<sequence>MATGGRGALSLLQSYGSDSDGDSGYTSEDEKKRKHVFSSPLERKRKRRRADDEEEMAVDTPSSSSRPGYHQDSVVSSETVMGDGHQRPSDHTMDTTSHQLNSNRSIPLPSELLLTREIHVDDSREHQGRVRSFPHERVHLGVYGASFASFMASLVAMCQEQNVILTPSSDLHISLTRTLILQLHWIQPLTEDLRARLSQVSKFSLWLHGLSVYANDERTRTFLGLRVCHGRNELEDIVSEVDKCLAEYRLPLFYKDGSYHVSVAWCTGDVSENLRRLLPQLENICSQYFSVETDMRTFDVNLLNFKTGNRIHNIHLKHEN</sequence>
<gene>
    <name evidence="9" type="primary">usb1-L</name>
    <name evidence="9" type="ORF">Hamer_G019482</name>
</gene>
<dbReference type="PANTHER" id="PTHR13522">
    <property type="entry name" value="U6 SNRNA PHOSPHODIESTERASE 1"/>
    <property type="match status" value="1"/>
</dbReference>
<dbReference type="GO" id="GO:0016829">
    <property type="term" value="F:lyase activity"/>
    <property type="evidence" value="ECO:0007669"/>
    <property type="project" value="UniProtKB-KW"/>
</dbReference>
<evidence type="ECO:0000256" key="3">
    <source>
        <dbReference type="ARBA" id="ARBA00023239"/>
    </source>
</evidence>
<keyword evidence="3" id="KW-0456">Lyase</keyword>
<feature type="compositionally biased region" description="Polar residues" evidence="8">
    <location>
        <begin position="94"/>
        <end position="104"/>
    </location>
</feature>
<dbReference type="GO" id="GO:0000175">
    <property type="term" value="F:3'-5'-RNA exonuclease activity"/>
    <property type="evidence" value="ECO:0007669"/>
    <property type="project" value="TreeGrafter"/>
</dbReference>
<protein>
    <recommendedName>
        <fullName evidence="6">U6 snRNA phosphodiesterase 1</fullName>
    </recommendedName>
    <alternativeName>
        <fullName evidence="7">3'-5' RNA exonuclease USB1</fullName>
    </alternativeName>
</protein>
<dbReference type="PANTHER" id="PTHR13522:SF3">
    <property type="entry name" value="U6 SNRNA PHOSPHODIESTERASE 1"/>
    <property type="match status" value="1"/>
</dbReference>
<dbReference type="InterPro" id="IPR027521">
    <property type="entry name" value="Usb1"/>
</dbReference>
<accession>A0A8J5MNX8</accession>
<feature type="compositionally biased region" description="Low complexity" evidence="8">
    <location>
        <begin position="9"/>
        <end position="26"/>
    </location>
</feature>
<dbReference type="AlphaFoldDB" id="A0A8J5MNX8"/>
<dbReference type="SUPFAM" id="SSF55144">
    <property type="entry name" value="LigT-like"/>
    <property type="match status" value="1"/>
</dbReference>
<proteinExistence type="predicted"/>
<keyword evidence="4" id="KW-0539">Nucleus</keyword>
<dbReference type="EMBL" id="JAHLQT010035076">
    <property type="protein sequence ID" value="KAG7158466.1"/>
    <property type="molecule type" value="Genomic_DNA"/>
</dbReference>
<dbReference type="GO" id="GO:0034477">
    <property type="term" value="P:U6 snRNA 3'-end processing"/>
    <property type="evidence" value="ECO:0007669"/>
    <property type="project" value="InterPro"/>
</dbReference>
<organism evidence="9 10">
    <name type="scientific">Homarus americanus</name>
    <name type="common">American lobster</name>
    <dbReference type="NCBI Taxonomy" id="6706"/>
    <lineage>
        <taxon>Eukaryota</taxon>
        <taxon>Metazoa</taxon>
        <taxon>Ecdysozoa</taxon>
        <taxon>Arthropoda</taxon>
        <taxon>Crustacea</taxon>
        <taxon>Multicrustacea</taxon>
        <taxon>Malacostraca</taxon>
        <taxon>Eumalacostraca</taxon>
        <taxon>Eucarida</taxon>
        <taxon>Decapoda</taxon>
        <taxon>Pleocyemata</taxon>
        <taxon>Astacidea</taxon>
        <taxon>Nephropoidea</taxon>
        <taxon>Nephropidae</taxon>
        <taxon>Homarus</taxon>
    </lineage>
</organism>
<keyword evidence="10" id="KW-1185">Reference proteome</keyword>
<reference evidence="9" key="1">
    <citation type="journal article" date="2021" name="Sci. Adv.">
        <title>The American lobster genome reveals insights on longevity, neural, and immune adaptations.</title>
        <authorList>
            <person name="Polinski J.M."/>
            <person name="Zimin A.V."/>
            <person name="Clark K.F."/>
            <person name="Kohn A.B."/>
            <person name="Sadowski N."/>
            <person name="Timp W."/>
            <person name="Ptitsyn A."/>
            <person name="Khanna P."/>
            <person name="Romanova D.Y."/>
            <person name="Williams P."/>
            <person name="Greenwood S.J."/>
            <person name="Moroz L.L."/>
            <person name="Walt D.R."/>
            <person name="Bodnar A.G."/>
        </authorList>
    </citation>
    <scope>NUCLEOTIDE SEQUENCE</scope>
    <source>
        <strain evidence="9">GMGI-L3</strain>
    </source>
</reference>
<evidence type="ECO:0000313" key="10">
    <source>
        <dbReference type="Proteomes" id="UP000747542"/>
    </source>
</evidence>
<name>A0A8J5MNX8_HOMAM</name>
<dbReference type="Proteomes" id="UP000747542">
    <property type="component" value="Unassembled WGS sequence"/>
</dbReference>
<comment type="caution">
    <text evidence="9">The sequence shown here is derived from an EMBL/GenBank/DDBJ whole genome shotgun (WGS) entry which is preliminary data.</text>
</comment>
<dbReference type="Gene3D" id="3.90.1140.10">
    <property type="entry name" value="Cyclic phosphodiesterase"/>
    <property type="match status" value="1"/>
</dbReference>
<dbReference type="GO" id="GO:0005634">
    <property type="term" value="C:nucleus"/>
    <property type="evidence" value="ECO:0007669"/>
    <property type="project" value="TreeGrafter"/>
</dbReference>
<evidence type="ECO:0000256" key="5">
    <source>
        <dbReference type="ARBA" id="ARBA00029300"/>
    </source>
</evidence>
<feature type="compositionally biased region" description="Basic and acidic residues" evidence="8">
    <location>
        <begin position="84"/>
        <end position="93"/>
    </location>
</feature>